<feature type="domain" description="NlpC/P60" evidence="6">
    <location>
        <begin position="408"/>
        <end position="528"/>
    </location>
</feature>
<keyword evidence="3" id="KW-0378">Hydrolase</keyword>
<evidence type="ECO:0000256" key="2">
    <source>
        <dbReference type="ARBA" id="ARBA00022670"/>
    </source>
</evidence>
<evidence type="ECO:0000259" key="6">
    <source>
        <dbReference type="PROSITE" id="PS51935"/>
    </source>
</evidence>
<accession>A0A1M7YJU3</accession>
<evidence type="ECO:0000313" key="7">
    <source>
        <dbReference type="EMBL" id="SHO52846.1"/>
    </source>
</evidence>
<dbReference type="AlphaFoldDB" id="A0A1M7YJU3"/>
<keyword evidence="2" id="KW-0645">Protease</keyword>
<dbReference type="InterPro" id="IPR051202">
    <property type="entry name" value="Peptidase_C40"/>
</dbReference>
<dbReference type="Pfam" id="PF00877">
    <property type="entry name" value="NLPC_P60"/>
    <property type="match status" value="1"/>
</dbReference>
<keyword evidence="5" id="KW-1133">Transmembrane helix</keyword>
<evidence type="ECO:0000256" key="4">
    <source>
        <dbReference type="ARBA" id="ARBA00022807"/>
    </source>
</evidence>
<dbReference type="InterPro" id="IPR008756">
    <property type="entry name" value="Peptidase_M56"/>
</dbReference>
<dbReference type="PANTHER" id="PTHR47053">
    <property type="entry name" value="MUREIN DD-ENDOPEPTIDASE MEPH-RELATED"/>
    <property type="match status" value="1"/>
</dbReference>
<name>A0A1M7YJU3_9FIRM</name>
<sequence length="528" mass="60667">MMELFYLCFTNSLNMAFFILLLVLLEPLLKRYFSAVCLYRIWVILLIGLLIPIRFDATKSLFYISLPRISVENKVDTDIQKSREAYRKIEKDNPPQKQLARDTMSTNNSRKGIWNHFIRELVTAKASYVIQNRYFILSLIWSFGAIFLLTVKGVKYYLYRRWLKRFIMPIDEEDLMKEYSQCIQELHCNHRKIKIHKCSVITGPMSIGIFRPAILLPEEAYSQKDLYFIFRHELIHILRRDSLIKLIRLIVLSLNWYNPLCYILSRHLEEWCEVSCDEQVLRNSTRSDCLGYGELLLKYTEVEKQMTSMINMIGGNNMKNRLRLIVEHRKKRSSIVLVLAVLCAVFTTAIVSASNRTDTLASDNITVPTEEASTQIEESEDAIAANNNSDSIDSETPEQNIEVTDSNLNNCEAVVEYAIQAEGTPYIWGGNDLSIGVDSSGFTQAIYKEIGYDIPRTSREQAETFKKVSLDSLQPGDLIFYASSGDNEVNHVGIYIGEDKIIHAKNAHDGVTIQDINYRKPLSAGRVI</sequence>
<protein>
    <submittedName>
        <fullName evidence="7">Signal transducer regulating beta-lactamase production, contains metallopeptidase domain</fullName>
    </submittedName>
</protein>
<evidence type="ECO:0000256" key="5">
    <source>
        <dbReference type="SAM" id="Phobius"/>
    </source>
</evidence>
<organism evidence="7 8">
    <name type="scientific">Anaerocolumna xylanovorans DSM 12503</name>
    <dbReference type="NCBI Taxonomy" id="1121345"/>
    <lineage>
        <taxon>Bacteria</taxon>
        <taxon>Bacillati</taxon>
        <taxon>Bacillota</taxon>
        <taxon>Clostridia</taxon>
        <taxon>Lachnospirales</taxon>
        <taxon>Lachnospiraceae</taxon>
        <taxon>Anaerocolumna</taxon>
    </lineage>
</organism>
<proteinExistence type="inferred from homology"/>
<reference evidence="7 8" key="1">
    <citation type="submission" date="2016-12" db="EMBL/GenBank/DDBJ databases">
        <authorList>
            <person name="Song W.-J."/>
            <person name="Kurnit D.M."/>
        </authorList>
    </citation>
    <scope>NUCLEOTIDE SEQUENCE [LARGE SCALE GENOMIC DNA]</scope>
    <source>
        <strain evidence="7 8">DSM 12503</strain>
    </source>
</reference>
<dbReference type="GO" id="GO:0006508">
    <property type="term" value="P:proteolysis"/>
    <property type="evidence" value="ECO:0007669"/>
    <property type="project" value="UniProtKB-KW"/>
</dbReference>
<dbReference type="PROSITE" id="PS51935">
    <property type="entry name" value="NLPC_P60"/>
    <property type="match status" value="1"/>
</dbReference>
<gene>
    <name evidence="7" type="ORF">SAMN02745217_03829</name>
</gene>
<dbReference type="Gene3D" id="3.90.1720.10">
    <property type="entry name" value="endopeptidase domain like (from Nostoc punctiforme)"/>
    <property type="match status" value="1"/>
</dbReference>
<keyword evidence="5" id="KW-0472">Membrane</keyword>
<evidence type="ECO:0000313" key="8">
    <source>
        <dbReference type="Proteomes" id="UP000184612"/>
    </source>
</evidence>
<dbReference type="CDD" id="cd07341">
    <property type="entry name" value="M56_BlaR1_MecR1_like"/>
    <property type="match status" value="1"/>
</dbReference>
<dbReference type="EMBL" id="FRFD01000012">
    <property type="protein sequence ID" value="SHO52846.1"/>
    <property type="molecule type" value="Genomic_DNA"/>
</dbReference>
<feature type="transmembrane region" description="Helical" evidence="5">
    <location>
        <begin position="37"/>
        <end position="55"/>
    </location>
</feature>
<comment type="similarity">
    <text evidence="1">Belongs to the peptidase C40 family.</text>
</comment>
<dbReference type="SUPFAM" id="SSF54001">
    <property type="entry name" value="Cysteine proteinases"/>
    <property type="match status" value="1"/>
</dbReference>
<evidence type="ECO:0000256" key="1">
    <source>
        <dbReference type="ARBA" id="ARBA00007074"/>
    </source>
</evidence>
<dbReference type="OrthoDB" id="9770467at2"/>
<dbReference type="RefSeq" id="WP_073590476.1">
    <property type="nucleotide sequence ID" value="NZ_FRFD01000012.1"/>
</dbReference>
<dbReference type="Proteomes" id="UP000184612">
    <property type="component" value="Unassembled WGS sequence"/>
</dbReference>
<keyword evidence="4" id="KW-0788">Thiol protease</keyword>
<dbReference type="InterPro" id="IPR038765">
    <property type="entry name" value="Papain-like_cys_pep_sf"/>
</dbReference>
<keyword evidence="8" id="KW-1185">Reference proteome</keyword>
<keyword evidence="5" id="KW-0812">Transmembrane</keyword>
<evidence type="ECO:0000256" key="3">
    <source>
        <dbReference type="ARBA" id="ARBA00022801"/>
    </source>
</evidence>
<dbReference type="InterPro" id="IPR000064">
    <property type="entry name" value="NLP_P60_dom"/>
</dbReference>
<feature type="transmembrane region" description="Helical" evidence="5">
    <location>
        <begin position="6"/>
        <end position="25"/>
    </location>
</feature>
<dbReference type="PANTHER" id="PTHR47053:SF1">
    <property type="entry name" value="MUREIN DD-ENDOPEPTIDASE MEPH-RELATED"/>
    <property type="match status" value="1"/>
</dbReference>
<dbReference type="STRING" id="1121345.SAMN02745217_03829"/>
<feature type="transmembrane region" description="Helical" evidence="5">
    <location>
        <begin position="134"/>
        <end position="158"/>
    </location>
</feature>
<dbReference type="GO" id="GO:0008234">
    <property type="term" value="F:cysteine-type peptidase activity"/>
    <property type="evidence" value="ECO:0007669"/>
    <property type="project" value="UniProtKB-KW"/>
</dbReference>
<dbReference type="Pfam" id="PF05569">
    <property type="entry name" value="Peptidase_M56"/>
    <property type="match status" value="1"/>
</dbReference>
<feature type="transmembrane region" description="Helical" evidence="5">
    <location>
        <begin position="335"/>
        <end position="354"/>
    </location>
</feature>